<comment type="similarity">
    <text evidence="2 10">Belongs to the RNA methyltransferase RsmE family.</text>
</comment>
<evidence type="ECO:0000256" key="3">
    <source>
        <dbReference type="ARBA" id="ARBA00022490"/>
    </source>
</evidence>
<dbReference type="Gene3D" id="3.40.1280.10">
    <property type="match status" value="1"/>
</dbReference>
<dbReference type="PANTHER" id="PTHR30027:SF3">
    <property type="entry name" value="16S RRNA (URACIL(1498)-N(3))-METHYLTRANSFERASE"/>
    <property type="match status" value="1"/>
</dbReference>
<comment type="catalytic activity">
    <reaction evidence="9 10">
        <text>uridine(1498) in 16S rRNA + S-adenosyl-L-methionine = N(3)-methyluridine(1498) in 16S rRNA + S-adenosyl-L-homocysteine + H(+)</text>
        <dbReference type="Rhea" id="RHEA:42920"/>
        <dbReference type="Rhea" id="RHEA-COMP:10283"/>
        <dbReference type="Rhea" id="RHEA-COMP:10284"/>
        <dbReference type="ChEBI" id="CHEBI:15378"/>
        <dbReference type="ChEBI" id="CHEBI:57856"/>
        <dbReference type="ChEBI" id="CHEBI:59789"/>
        <dbReference type="ChEBI" id="CHEBI:65315"/>
        <dbReference type="ChEBI" id="CHEBI:74502"/>
        <dbReference type="EC" id="2.1.1.193"/>
    </reaction>
</comment>
<dbReference type="STRING" id="267850.ADINL_1254"/>
<dbReference type="GO" id="GO:0070475">
    <property type="term" value="P:rRNA base methylation"/>
    <property type="evidence" value="ECO:0007669"/>
    <property type="project" value="TreeGrafter"/>
</dbReference>
<dbReference type="Pfam" id="PF04452">
    <property type="entry name" value="Methyltrans_RNA"/>
    <property type="match status" value="1"/>
</dbReference>
<dbReference type="PIRSF" id="PIRSF015601">
    <property type="entry name" value="MTase_slr0722"/>
    <property type="match status" value="1"/>
</dbReference>
<dbReference type="RefSeq" id="WP_036544962.1">
    <property type="nucleotide sequence ID" value="NZ_JMSZ01000016.1"/>
</dbReference>
<dbReference type="AlphaFoldDB" id="A0A063Y8E0"/>
<dbReference type="EC" id="2.1.1.193" evidence="10"/>
<dbReference type="SUPFAM" id="SSF75217">
    <property type="entry name" value="alpha/beta knot"/>
    <property type="match status" value="1"/>
</dbReference>
<name>A0A063Y8E0_9GAMM</name>
<evidence type="ECO:0000256" key="8">
    <source>
        <dbReference type="ARBA" id="ARBA00025699"/>
    </source>
</evidence>
<evidence type="ECO:0000256" key="1">
    <source>
        <dbReference type="ARBA" id="ARBA00004496"/>
    </source>
</evidence>
<dbReference type="InterPro" id="IPR029026">
    <property type="entry name" value="tRNA_m1G_MTases_N"/>
</dbReference>
<evidence type="ECO:0000313" key="13">
    <source>
        <dbReference type="Proteomes" id="UP000027318"/>
    </source>
</evidence>
<comment type="function">
    <text evidence="8 10">Specifically methylates the N3 position of the uracil ring of uridine 1498 (m3U1498) in 16S rRNA. Acts on the fully assembled 30S ribosomal subunit.</text>
</comment>
<keyword evidence="4 10" id="KW-0698">rRNA processing</keyword>
<evidence type="ECO:0000256" key="5">
    <source>
        <dbReference type="ARBA" id="ARBA00022603"/>
    </source>
</evidence>
<protein>
    <recommendedName>
        <fullName evidence="10">Ribosomal RNA small subunit methyltransferase E</fullName>
        <ecNumber evidence="10">2.1.1.193</ecNumber>
    </recommendedName>
</protein>
<evidence type="ECO:0000256" key="6">
    <source>
        <dbReference type="ARBA" id="ARBA00022679"/>
    </source>
</evidence>
<keyword evidence="3 10" id="KW-0963">Cytoplasm</keyword>
<dbReference type="PANTHER" id="PTHR30027">
    <property type="entry name" value="RIBOSOMAL RNA SMALL SUBUNIT METHYLTRANSFERASE E"/>
    <property type="match status" value="1"/>
</dbReference>
<dbReference type="OrthoDB" id="9815641at2"/>
<keyword evidence="5 10" id="KW-0489">Methyltransferase</keyword>
<comment type="subcellular location">
    <subcellularLocation>
        <location evidence="1 10">Cytoplasm</location>
    </subcellularLocation>
</comment>
<keyword evidence="7 10" id="KW-0949">S-adenosyl-L-methionine</keyword>
<evidence type="ECO:0000313" key="12">
    <source>
        <dbReference type="EMBL" id="KDE40662.1"/>
    </source>
</evidence>
<evidence type="ECO:0000259" key="11">
    <source>
        <dbReference type="Pfam" id="PF04452"/>
    </source>
</evidence>
<gene>
    <name evidence="12" type="ORF">ADINL_1254</name>
</gene>
<accession>A0A063Y8E0</accession>
<organism evidence="12 13">
    <name type="scientific">Nitrincola lacisaponensis</name>
    <dbReference type="NCBI Taxonomy" id="267850"/>
    <lineage>
        <taxon>Bacteria</taxon>
        <taxon>Pseudomonadati</taxon>
        <taxon>Pseudomonadota</taxon>
        <taxon>Gammaproteobacteria</taxon>
        <taxon>Oceanospirillales</taxon>
        <taxon>Oceanospirillaceae</taxon>
        <taxon>Nitrincola</taxon>
    </lineage>
</organism>
<evidence type="ECO:0000256" key="7">
    <source>
        <dbReference type="ARBA" id="ARBA00022691"/>
    </source>
</evidence>
<feature type="domain" description="Ribosomal RNA small subunit methyltransferase E methyltransferase" evidence="11">
    <location>
        <begin position="74"/>
        <end position="235"/>
    </location>
</feature>
<dbReference type="CDD" id="cd18084">
    <property type="entry name" value="RsmE-like"/>
    <property type="match status" value="1"/>
</dbReference>
<dbReference type="GO" id="GO:0005737">
    <property type="term" value="C:cytoplasm"/>
    <property type="evidence" value="ECO:0007669"/>
    <property type="project" value="UniProtKB-SubCell"/>
</dbReference>
<keyword evidence="6 10" id="KW-0808">Transferase</keyword>
<evidence type="ECO:0000256" key="2">
    <source>
        <dbReference type="ARBA" id="ARBA00005528"/>
    </source>
</evidence>
<dbReference type="InterPro" id="IPR006700">
    <property type="entry name" value="RsmE"/>
</dbReference>
<dbReference type="Proteomes" id="UP000027318">
    <property type="component" value="Unassembled WGS sequence"/>
</dbReference>
<evidence type="ECO:0000256" key="4">
    <source>
        <dbReference type="ARBA" id="ARBA00022552"/>
    </source>
</evidence>
<dbReference type="InterPro" id="IPR046886">
    <property type="entry name" value="RsmE_MTase_dom"/>
</dbReference>
<reference evidence="12 13" key="1">
    <citation type="journal article" date="2005" name="Int. J. Syst. Evol. Microbiol.">
        <title>Nitrincola lacisaponensis gen. nov., sp. nov., a novel alkaliphilic bacterium isolated from an alkaline, saline lake.</title>
        <authorList>
            <person name="Dimitriu P.A."/>
            <person name="Shukla S.K."/>
            <person name="Conradt J."/>
            <person name="Marquez M.C."/>
            <person name="Ventosa A."/>
            <person name="Maglia A."/>
            <person name="Peyton B.M."/>
            <person name="Pinkart H.C."/>
            <person name="Mormile M.R."/>
        </authorList>
    </citation>
    <scope>NUCLEOTIDE SEQUENCE [LARGE SCALE GENOMIC DNA]</scope>
    <source>
        <strain evidence="12 13">4CA</strain>
    </source>
</reference>
<keyword evidence="13" id="KW-1185">Reference proteome</keyword>
<evidence type="ECO:0000256" key="9">
    <source>
        <dbReference type="ARBA" id="ARBA00047944"/>
    </source>
</evidence>
<dbReference type="EMBL" id="JMSZ01000016">
    <property type="protein sequence ID" value="KDE40662.1"/>
    <property type="molecule type" value="Genomic_DNA"/>
</dbReference>
<dbReference type="InterPro" id="IPR029028">
    <property type="entry name" value="Alpha/beta_knot_MTases"/>
</dbReference>
<sequence>MNLLLIDPSELSAPDRVWLTDRRAVHIREIHQAQVGDRLRAGMLNGLIGEAEVLNLDASGVELALDFSQPRQSPSPLPVILVLALPRPKMLRRVLQAVASLGVKEIWLIHSYRVDKSYWSSPLLDAAVIHEQLLLGLEQAGDTQLPVVHQRKRFKPFVEDELPGLAAGRQAWVAHPYHAQPCPAPSDESALVAIGPEGGFIPYEVDKLNQAGLKSLSLGSRILRVETAVPVLLTRLFPVS</sequence>
<dbReference type="NCBIfam" id="TIGR00046">
    <property type="entry name" value="RsmE family RNA methyltransferase"/>
    <property type="match status" value="1"/>
</dbReference>
<comment type="caution">
    <text evidence="12">The sequence shown here is derived from an EMBL/GenBank/DDBJ whole genome shotgun (WGS) entry which is preliminary data.</text>
</comment>
<dbReference type="GO" id="GO:0070042">
    <property type="term" value="F:rRNA (uridine-N3-)-methyltransferase activity"/>
    <property type="evidence" value="ECO:0007669"/>
    <property type="project" value="TreeGrafter"/>
</dbReference>
<dbReference type="NCBIfam" id="NF008700">
    <property type="entry name" value="PRK11713.5-4"/>
    <property type="match status" value="1"/>
</dbReference>
<dbReference type="PATRIC" id="fig|267850.7.peg.1249"/>
<proteinExistence type="inferred from homology"/>
<evidence type="ECO:0000256" key="10">
    <source>
        <dbReference type="PIRNR" id="PIRNR015601"/>
    </source>
</evidence>